<dbReference type="Pfam" id="PF00275">
    <property type="entry name" value="EPSP_synthase"/>
    <property type="match status" value="1"/>
</dbReference>
<evidence type="ECO:0000256" key="1">
    <source>
        <dbReference type="ARBA" id="ARBA00004496"/>
    </source>
</evidence>
<dbReference type="GO" id="GO:0051301">
    <property type="term" value="P:cell division"/>
    <property type="evidence" value="ECO:0007669"/>
    <property type="project" value="UniProtKB-KW"/>
</dbReference>
<comment type="similarity">
    <text evidence="10 12">Belongs to the EPSP synthase family. MurA subfamily.</text>
</comment>
<dbReference type="SUPFAM" id="SSF55205">
    <property type="entry name" value="EPT/RTPC-like"/>
    <property type="match status" value="1"/>
</dbReference>
<evidence type="ECO:0000256" key="4">
    <source>
        <dbReference type="ARBA" id="ARBA00022618"/>
    </source>
</evidence>
<evidence type="ECO:0000256" key="7">
    <source>
        <dbReference type="ARBA" id="ARBA00022984"/>
    </source>
</evidence>
<feature type="binding site" evidence="12">
    <location>
        <position position="91"/>
    </location>
    <ligand>
        <name>UDP-N-acetyl-alpha-D-glucosamine</name>
        <dbReference type="ChEBI" id="CHEBI:57705"/>
    </ligand>
</feature>
<dbReference type="PANTHER" id="PTHR43783">
    <property type="entry name" value="UDP-N-ACETYLGLUCOSAMINE 1-CARBOXYVINYLTRANSFERASE"/>
    <property type="match status" value="1"/>
</dbReference>
<reference evidence="15" key="1">
    <citation type="submission" date="2016-06" db="EMBL/GenBank/DDBJ databases">
        <title>Draft genome sequence of Desulfoplanes formicivorans strain Pf12B.</title>
        <authorList>
            <person name="Watanabe M."/>
            <person name="Kojima H."/>
            <person name="Fukui M."/>
        </authorList>
    </citation>
    <scope>NUCLEOTIDE SEQUENCE [LARGE SCALE GENOMIC DNA]</scope>
    <source>
        <strain evidence="15">Pf12B</strain>
    </source>
</reference>
<comment type="caution">
    <text evidence="12">Lacks conserved residue(s) required for the propagation of feature annotation.</text>
</comment>
<dbReference type="EC" id="2.5.1.7" evidence="12"/>
<evidence type="ECO:0000256" key="5">
    <source>
        <dbReference type="ARBA" id="ARBA00022679"/>
    </source>
</evidence>
<organism evidence="14 15">
    <name type="scientific">Desulfoplanes formicivorans</name>
    <dbReference type="NCBI Taxonomy" id="1592317"/>
    <lineage>
        <taxon>Bacteria</taxon>
        <taxon>Pseudomonadati</taxon>
        <taxon>Thermodesulfobacteriota</taxon>
        <taxon>Desulfovibrionia</taxon>
        <taxon>Desulfovibrionales</taxon>
        <taxon>Desulfoplanaceae</taxon>
        <taxon>Desulfoplanes</taxon>
    </lineage>
</organism>
<keyword evidence="7 12" id="KW-0573">Peptidoglycan synthesis</keyword>
<accession>A0A194AFJ0</accession>
<dbReference type="GO" id="GO:0008760">
    <property type="term" value="F:UDP-N-acetylglucosamine 1-carboxyvinyltransferase activity"/>
    <property type="evidence" value="ECO:0007669"/>
    <property type="project" value="UniProtKB-UniRule"/>
</dbReference>
<sequence>MDQLVIEGGYPLFGEVTISGAKNAALPICIASILCDGEVQLTKIPRLRDIATTIKLLSLLGCSLRQEENRVWVRADNLVPDAPYDLVRTMRASVLCLGPLLSRLGQARVALPGGCAIGARPVDLHLKALEKMGARFELEGGDITGYCNRLHGARIHFDFPTVGGTENLLMAATLASGETVLENAAKEPEVVDLAHFLIDCGARIEGHGTSVIRIQGVDRLEGCSYEVMSDRIEAGTYMVAAGITGGELSLAACPFAELEPVVAKLREMGMHIQEVGDRVVVKSNGVLECVDVETMPHPGFPTDMQAQLMALMCLAQGSGVITENIFENRFMHVLELVRLGADIKLSGKTAHIRGVKRLNGAPVMASDLRASASLVLAGLAAKGTTTVRRIYHLDRGYETMDVKLARVGAHIRREQQP</sequence>
<keyword evidence="3 12" id="KW-0963">Cytoplasm</keyword>
<dbReference type="GO" id="GO:0009252">
    <property type="term" value="P:peptidoglycan biosynthetic process"/>
    <property type="evidence" value="ECO:0007669"/>
    <property type="project" value="UniProtKB-UniRule"/>
</dbReference>
<comment type="catalytic activity">
    <reaction evidence="11 12">
        <text>phosphoenolpyruvate + UDP-N-acetyl-alpha-D-glucosamine = UDP-N-acetyl-3-O-(1-carboxyvinyl)-alpha-D-glucosamine + phosphate</text>
        <dbReference type="Rhea" id="RHEA:18681"/>
        <dbReference type="ChEBI" id="CHEBI:43474"/>
        <dbReference type="ChEBI" id="CHEBI:57705"/>
        <dbReference type="ChEBI" id="CHEBI:58702"/>
        <dbReference type="ChEBI" id="CHEBI:68483"/>
        <dbReference type="EC" id="2.5.1.7"/>
    </reaction>
</comment>
<dbReference type="NCBIfam" id="NF006873">
    <property type="entry name" value="PRK09369.1"/>
    <property type="match status" value="1"/>
</dbReference>
<keyword evidence="4 12" id="KW-0132">Cell division</keyword>
<dbReference type="Proteomes" id="UP000095200">
    <property type="component" value="Unassembled WGS sequence"/>
</dbReference>
<dbReference type="InterPro" id="IPR001986">
    <property type="entry name" value="Enolpyruvate_Tfrase_dom"/>
</dbReference>
<evidence type="ECO:0000313" key="15">
    <source>
        <dbReference type="Proteomes" id="UP000095200"/>
    </source>
</evidence>
<comment type="caution">
    <text evidence="14">The sequence shown here is derived from an EMBL/GenBank/DDBJ whole genome shotgun (WGS) entry which is preliminary data.</text>
</comment>
<feature type="modified residue" description="2-(S-cysteinyl)pyruvic acid O-phosphothioketal" evidence="12">
    <location>
        <position position="115"/>
    </location>
</feature>
<dbReference type="GO" id="GO:0019277">
    <property type="term" value="P:UDP-N-acetylgalactosamine biosynthetic process"/>
    <property type="evidence" value="ECO:0007669"/>
    <property type="project" value="InterPro"/>
</dbReference>
<feature type="active site" description="Proton donor" evidence="12">
    <location>
        <position position="115"/>
    </location>
</feature>
<dbReference type="PANTHER" id="PTHR43783:SF1">
    <property type="entry name" value="UDP-N-ACETYLGLUCOSAMINE 1-CARBOXYVINYLTRANSFERASE"/>
    <property type="match status" value="1"/>
</dbReference>
<dbReference type="InterPro" id="IPR050068">
    <property type="entry name" value="MurA_subfamily"/>
</dbReference>
<keyword evidence="9 12" id="KW-0961">Cell wall biogenesis/degradation</keyword>
<feature type="domain" description="Enolpyruvate transferase" evidence="13">
    <location>
        <begin position="7"/>
        <end position="400"/>
    </location>
</feature>
<comment type="subcellular location">
    <subcellularLocation>
        <location evidence="1 12">Cytoplasm</location>
    </subcellularLocation>
</comment>
<evidence type="ECO:0000256" key="12">
    <source>
        <dbReference type="HAMAP-Rule" id="MF_00111"/>
    </source>
</evidence>
<dbReference type="UniPathway" id="UPA00219"/>
<feature type="binding site" evidence="12">
    <location>
        <begin position="22"/>
        <end position="23"/>
    </location>
    <ligand>
        <name>phosphoenolpyruvate</name>
        <dbReference type="ChEBI" id="CHEBI:58702"/>
    </ligand>
</feature>
<dbReference type="InterPro" id="IPR036968">
    <property type="entry name" value="Enolpyruvate_Tfrase_sf"/>
</dbReference>
<dbReference type="Gene3D" id="3.65.10.10">
    <property type="entry name" value="Enolpyruvate transferase domain"/>
    <property type="match status" value="2"/>
</dbReference>
<evidence type="ECO:0000313" key="14">
    <source>
        <dbReference type="EMBL" id="GAU08098.1"/>
    </source>
</evidence>
<dbReference type="GO" id="GO:0008360">
    <property type="term" value="P:regulation of cell shape"/>
    <property type="evidence" value="ECO:0007669"/>
    <property type="project" value="UniProtKB-KW"/>
</dbReference>
<dbReference type="NCBIfam" id="TIGR01072">
    <property type="entry name" value="murA"/>
    <property type="match status" value="1"/>
</dbReference>
<dbReference type="AlphaFoldDB" id="A0A194AFJ0"/>
<evidence type="ECO:0000256" key="9">
    <source>
        <dbReference type="ARBA" id="ARBA00023316"/>
    </source>
</evidence>
<comment type="pathway">
    <text evidence="2 12">Cell wall biogenesis; peptidoglycan biosynthesis.</text>
</comment>
<evidence type="ECO:0000256" key="8">
    <source>
        <dbReference type="ARBA" id="ARBA00023306"/>
    </source>
</evidence>
<dbReference type="GO" id="GO:0005737">
    <property type="term" value="C:cytoplasm"/>
    <property type="evidence" value="ECO:0007669"/>
    <property type="project" value="UniProtKB-SubCell"/>
</dbReference>
<evidence type="ECO:0000256" key="10">
    <source>
        <dbReference type="ARBA" id="ARBA00038367"/>
    </source>
</evidence>
<dbReference type="STRING" id="1592317.DPF_0800"/>
<dbReference type="FunFam" id="3.65.10.10:FF:000001">
    <property type="entry name" value="UDP-N-acetylglucosamine 1-carboxyvinyltransferase"/>
    <property type="match status" value="1"/>
</dbReference>
<dbReference type="InterPro" id="IPR013792">
    <property type="entry name" value="RNA3'P_cycl/enolpyr_Trfase_a/b"/>
</dbReference>
<feature type="binding site" evidence="12">
    <location>
        <position position="303"/>
    </location>
    <ligand>
        <name>UDP-N-acetyl-alpha-D-glucosamine</name>
        <dbReference type="ChEBI" id="CHEBI:57705"/>
    </ligand>
</feature>
<feature type="binding site" evidence="12">
    <location>
        <position position="325"/>
    </location>
    <ligand>
        <name>UDP-N-acetyl-alpha-D-glucosamine</name>
        <dbReference type="ChEBI" id="CHEBI:57705"/>
    </ligand>
</feature>
<evidence type="ECO:0000256" key="6">
    <source>
        <dbReference type="ARBA" id="ARBA00022960"/>
    </source>
</evidence>
<evidence type="ECO:0000256" key="2">
    <source>
        <dbReference type="ARBA" id="ARBA00004752"/>
    </source>
</evidence>
<keyword evidence="12" id="KW-0670">Pyruvate</keyword>
<evidence type="ECO:0000256" key="3">
    <source>
        <dbReference type="ARBA" id="ARBA00022490"/>
    </source>
</evidence>
<evidence type="ECO:0000259" key="13">
    <source>
        <dbReference type="Pfam" id="PF00275"/>
    </source>
</evidence>
<dbReference type="CDD" id="cd01555">
    <property type="entry name" value="UdpNAET"/>
    <property type="match status" value="1"/>
</dbReference>
<dbReference type="GO" id="GO:0071555">
    <property type="term" value="P:cell wall organization"/>
    <property type="evidence" value="ECO:0007669"/>
    <property type="project" value="UniProtKB-KW"/>
</dbReference>
<gene>
    <name evidence="12" type="primary">murA</name>
    <name evidence="14" type="ORF">DPF_0800</name>
</gene>
<name>A0A194AFJ0_9BACT</name>
<dbReference type="InterPro" id="IPR005750">
    <property type="entry name" value="UDP_GlcNAc_COvinyl_MurA"/>
</dbReference>
<keyword evidence="5 12" id="KW-0808">Transferase</keyword>
<keyword evidence="6 12" id="KW-0133">Cell shape</keyword>
<comment type="function">
    <text evidence="12">Cell wall formation. Adds enolpyruvyl to UDP-N-acetylglucosamine.</text>
</comment>
<evidence type="ECO:0000256" key="11">
    <source>
        <dbReference type="ARBA" id="ARBA00047527"/>
    </source>
</evidence>
<feature type="binding site" evidence="12">
    <location>
        <begin position="120"/>
        <end position="124"/>
    </location>
    <ligand>
        <name>UDP-N-acetyl-alpha-D-glucosamine</name>
        <dbReference type="ChEBI" id="CHEBI:57705"/>
    </ligand>
</feature>
<dbReference type="OrthoDB" id="9803760at2"/>
<proteinExistence type="inferred from homology"/>
<dbReference type="HAMAP" id="MF_00111">
    <property type="entry name" value="MurA"/>
    <property type="match status" value="1"/>
</dbReference>
<keyword evidence="8 12" id="KW-0131">Cell cycle</keyword>
<dbReference type="EMBL" id="BDFE01000009">
    <property type="protein sequence ID" value="GAU08098.1"/>
    <property type="molecule type" value="Genomic_DNA"/>
</dbReference>
<dbReference type="RefSeq" id="WP_069857725.1">
    <property type="nucleotide sequence ID" value="NZ_BDFE01000009.1"/>
</dbReference>
<protein>
    <recommendedName>
        <fullName evidence="12">UDP-N-acetylglucosamine 1-carboxyvinyltransferase</fullName>
        <ecNumber evidence="12">2.5.1.7</ecNumber>
    </recommendedName>
    <alternativeName>
        <fullName evidence="12">Enoylpyruvate transferase</fullName>
    </alternativeName>
    <alternativeName>
        <fullName evidence="12">UDP-N-acetylglucosamine enolpyruvyl transferase</fullName>
        <shortName evidence="12">EPT</shortName>
    </alternativeName>
</protein>
<keyword evidence="15" id="KW-1185">Reference proteome</keyword>